<gene>
    <name evidence="1" type="ORF">SteCoe_26038</name>
</gene>
<sequence>MGCCEVKKELNSTLELDLNAKNDCSFNDISISSHHCYTSNLINNANCVTSPNSSRARSISLTFPNTLEHAFLVNSPSNMKANEVTKAVVFMTSEETCDLRIILEKIKDRKDRLDI</sequence>
<evidence type="ECO:0000313" key="2">
    <source>
        <dbReference type="Proteomes" id="UP000187209"/>
    </source>
</evidence>
<dbReference type="AlphaFoldDB" id="A0A1R2BDV6"/>
<name>A0A1R2BDV6_9CILI</name>
<reference evidence="1 2" key="1">
    <citation type="submission" date="2016-11" db="EMBL/GenBank/DDBJ databases">
        <title>The macronuclear genome of Stentor coeruleus: a giant cell with tiny introns.</title>
        <authorList>
            <person name="Slabodnick M."/>
            <person name="Ruby J.G."/>
            <person name="Reiff S.B."/>
            <person name="Swart E.C."/>
            <person name="Gosai S."/>
            <person name="Prabakaran S."/>
            <person name="Witkowska E."/>
            <person name="Larue G.E."/>
            <person name="Fisher S."/>
            <person name="Freeman R.M."/>
            <person name="Gunawardena J."/>
            <person name="Chu W."/>
            <person name="Stover N.A."/>
            <person name="Gregory B.D."/>
            <person name="Nowacki M."/>
            <person name="Derisi J."/>
            <person name="Roy S.W."/>
            <person name="Marshall W.F."/>
            <person name="Sood P."/>
        </authorList>
    </citation>
    <scope>NUCLEOTIDE SEQUENCE [LARGE SCALE GENOMIC DNA]</scope>
    <source>
        <strain evidence="1">WM001</strain>
    </source>
</reference>
<dbReference type="EMBL" id="MPUH01000720">
    <property type="protein sequence ID" value="OMJ74936.1"/>
    <property type="molecule type" value="Genomic_DNA"/>
</dbReference>
<comment type="caution">
    <text evidence="1">The sequence shown here is derived from an EMBL/GenBank/DDBJ whole genome shotgun (WGS) entry which is preliminary data.</text>
</comment>
<organism evidence="1 2">
    <name type="scientific">Stentor coeruleus</name>
    <dbReference type="NCBI Taxonomy" id="5963"/>
    <lineage>
        <taxon>Eukaryota</taxon>
        <taxon>Sar</taxon>
        <taxon>Alveolata</taxon>
        <taxon>Ciliophora</taxon>
        <taxon>Postciliodesmatophora</taxon>
        <taxon>Heterotrichea</taxon>
        <taxon>Heterotrichida</taxon>
        <taxon>Stentoridae</taxon>
        <taxon>Stentor</taxon>
    </lineage>
</organism>
<proteinExistence type="predicted"/>
<protein>
    <submittedName>
        <fullName evidence="1">Uncharacterized protein</fullName>
    </submittedName>
</protein>
<evidence type="ECO:0000313" key="1">
    <source>
        <dbReference type="EMBL" id="OMJ74936.1"/>
    </source>
</evidence>
<dbReference type="Proteomes" id="UP000187209">
    <property type="component" value="Unassembled WGS sequence"/>
</dbReference>
<keyword evidence="2" id="KW-1185">Reference proteome</keyword>
<accession>A0A1R2BDV6</accession>